<dbReference type="AlphaFoldDB" id="A0A9P7ZAZ7"/>
<evidence type="ECO:0000313" key="3">
    <source>
        <dbReference type="Proteomes" id="UP000887226"/>
    </source>
</evidence>
<reference evidence="2" key="1">
    <citation type="journal article" date="2021" name="IMA Fungus">
        <title>Genomic characterization of three marine fungi, including Emericellopsis atlantica sp. nov. with signatures of a generalist lifestyle and marine biomass degradation.</title>
        <authorList>
            <person name="Hagestad O.C."/>
            <person name="Hou L."/>
            <person name="Andersen J.H."/>
            <person name="Hansen E.H."/>
            <person name="Altermark B."/>
            <person name="Li C."/>
            <person name="Kuhnert E."/>
            <person name="Cox R.J."/>
            <person name="Crous P.W."/>
            <person name="Spatafora J.W."/>
            <person name="Lail K."/>
            <person name="Amirebrahimi M."/>
            <person name="Lipzen A."/>
            <person name="Pangilinan J."/>
            <person name="Andreopoulos W."/>
            <person name="Hayes R.D."/>
            <person name="Ng V."/>
            <person name="Grigoriev I.V."/>
            <person name="Jackson S.A."/>
            <person name="Sutton T.D.S."/>
            <person name="Dobson A.D.W."/>
            <person name="Rama T."/>
        </authorList>
    </citation>
    <scope>NUCLEOTIDE SEQUENCE</scope>
    <source>
        <strain evidence="2">TRa3180A</strain>
    </source>
</reference>
<protein>
    <submittedName>
        <fullName evidence="2">Uncharacterized protein</fullName>
    </submittedName>
</protein>
<gene>
    <name evidence="2" type="ORF">BJ878DRAFT_265540</name>
</gene>
<dbReference type="Proteomes" id="UP000887226">
    <property type="component" value="Unassembled WGS sequence"/>
</dbReference>
<organism evidence="2 3">
    <name type="scientific">Calycina marina</name>
    <dbReference type="NCBI Taxonomy" id="1763456"/>
    <lineage>
        <taxon>Eukaryota</taxon>
        <taxon>Fungi</taxon>
        <taxon>Dikarya</taxon>
        <taxon>Ascomycota</taxon>
        <taxon>Pezizomycotina</taxon>
        <taxon>Leotiomycetes</taxon>
        <taxon>Helotiales</taxon>
        <taxon>Pezizellaceae</taxon>
        <taxon>Calycina</taxon>
    </lineage>
</organism>
<evidence type="ECO:0000313" key="2">
    <source>
        <dbReference type="EMBL" id="KAG9248843.1"/>
    </source>
</evidence>
<sequence length="76" mass="8520">MVVIARLSSLLRLFPSSCHPTMLISLRTSHPSALLSKSHLPPSTHRTSIPPPNPPHHHHHPRRPSTRSTSCDQRLN</sequence>
<feature type="compositionally biased region" description="Basic residues" evidence="1">
    <location>
        <begin position="55"/>
        <end position="65"/>
    </location>
</feature>
<comment type="caution">
    <text evidence="2">The sequence shown here is derived from an EMBL/GenBank/DDBJ whole genome shotgun (WGS) entry which is preliminary data.</text>
</comment>
<name>A0A9P7ZAZ7_9HELO</name>
<dbReference type="EMBL" id="MU253742">
    <property type="protein sequence ID" value="KAG9248843.1"/>
    <property type="molecule type" value="Genomic_DNA"/>
</dbReference>
<proteinExistence type="predicted"/>
<keyword evidence="3" id="KW-1185">Reference proteome</keyword>
<accession>A0A9P7ZAZ7</accession>
<feature type="region of interest" description="Disordered" evidence="1">
    <location>
        <begin position="32"/>
        <end position="76"/>
    </location>
</feature>
<evidence type="ECO:0000256" key="1">
    <source>
        <dbReference type="SAM" id="MobiDB-lite"/>
    </source>
</evidence>